<dbReference type="NCBIfam" id="NF009391">
    <property type="entry name" value="PRK12750.1"/>
    <property type="match status" value="1"/>
</dbReference>
<evidence type="ECO:0000313" key="7">
    <source>
        <dbReference type="Proteomes" id="UP000249898"/>
    </source>
</evidence>
<dbReference type="PANTHER" id="PTHR38102">
    <property type="entry name" value="PERIPLASMIC CHAPERONE SPY"/>
    <property type="match status" value="1"/>
</dbReference>
<dbReference type="Gene3D" id="1.20.120.1490">
    <property type="match status" value="1"/>
</dbReference>
<dbReference type="RefSeq" id="WP_112137801.1">
    <property type="nucleotide sequence ID" value="NZ_CP016181.1"/>
</dbReference>
<evidence type="ECO:0000313" key="6">
    <source>
        <dbReference type="EMBL" id="AWY00288.1"/>
    </source>
</evidence>
<dbReference type="CDD" id="cd09916">
    <property type="entry name" value="CpxP_like"/>
    <property type="match status" value="1"/>
</dbReference>
<evidence type="ECO:0000256" key="2">
    <source>
        <dbReference type="ARBA" id="ARBA00008441"/>
    </source>
</evidence>
<dbReference type="GO" id="GO:0030288">
    <property type="term" value="C:outer membrane-bounded periplasmic space"/>
    <property type="evidence" value="ECO:0007669"/>
    <property type="project" value="TreeGrafter"/>
</dbReference>
<dbReference type="AlphaFoldDB" id="A0A2Z4PRR7"/>
<dbReference type="EMBL" id="CP016181">
    <property type="protein sequence ID" value="AWY00288.1"/>
    <property type="molecule type" value="Genomic_DNA"/>
</dbReference>
<dbReference type="Pfam" id="PF07813">
    <property type="entry name" value="LTXXQ"/>
    <property type="match status" value="1"/>
</dbReference>
<dbReference type="Proteomes" id="UP000249898">
    <property type="component" value="Chromosome"/>
</dbReference>
<organism evidence="6 7">
    <name type="scientific">Marinomonas primoryensis</name>
    <dbReference type="NCBI Taxonomy" id="178399"/>
    <lineage>
        <taxon>Bacteria</taxon>
        <taxon>Pseudomonadati</taxon>
        <taxon>Pseudomonadota</taxon>
        <taxon>Gammaproteobacteria</taxon>
        <taxon>Oceanospirillales</taxon>
        <taxon>Oceanospirillaceae</taxon>
        <taxon>Marinomonas</taxon>
    </lineage>
</organism>
<name>A0A2Z4PRR7_9GAMM</name>
<dbReference type="InterPro" id="IPR052211">
    <property type="entry name" value="Cpx_auxiliary_protein"/>
</dbReference>
<comment type="subcellular location">
    <subcellularLocation>
        <location evidence="1">Periplasm</location>
    </subcellularLocation>
</comment>
<sequence>MKMSKKLIIASIALPLALSATGVFAFGGKHHQDRHEECRPGLDRGMMKELNLTDSQKEQFKTLRQANKEEMKERFKGEPEQRGELREDRAEKLNDLLLADKFDPAKATEIAQEKSNKQVERQVQMLSKQHKMFSILTPEQKEQFVELQKEHLEECGDDMPRHKGKDRK</sequence>
<keyword evidence="4" id="KW-0574">Periplasm</keyword>
<feature type="signal peptide" evidence="5">
    <location>
        <begin position="1"/>
        <end position="25"/>
    </location>
</feature>
<evidence type="ECO:0000256" key="5">
    <source>
        <dbReference type="SAM" id="SignalP"/>
    </source>
</evidence>
<protein>
    <submittedName>
        <fullName evidence="6">Stress adaptor protein CpxP</fullName>
    </submittedName>
</protein>
<accession>A0A2Z4PRR7</accession>
<proteinExistence type="inferred from homology"/>
<dbReference type="GO" id="GO:0051082">
    <property type="term" value="F:unfolded protein binding"/>
    <property type="evidence" value="ECO:0007669"/>
    <property type="project" value="TreeGrafter"/>
</dbReference>
<comment type="similarity">
    <text evidence="2">Belongs to the CpxP/Spy family.</text>
</comment>
<dbReference type="PIRSF" id="PIRSF034445">
    <property type="entry name" value="CpxP_Spy"/>
    <property type="match status" value="1"/>
</dbReference>
<dbReference type="OrthoDB" id="6105813at2"/>
<reference evidence="6 7" key="1">
    <citation type="submission" date="2016-06" db="EMBL/GenBank/DDBJ databases">
        <title>The sequenced genome of the ice-adhering bacterium Marinomonas primoryensis, from Antarctica.</title>
        <authorList>
            <person name="Graham L."/>
            <person name="Vance T.D.R."/>
            <person name="Davies P.L."/>
        </authorList>
    </citation>
    <scope>NUCLEOTIDE SEQUENCE [LARGE SCALE GENOMIC DNA]</scope>
    <source>
        <strain evidence="6 7">AceL</strain>
    </source>
</reference>
<evidence type="ECO:0000256" key="3">
    <source>
        <dbReference type="ARBA" id="ARBA00022729"/>
    </source>
</evidence>
<evidence type="ECO:0000256" key="4">
    <source>
        <dbReference type="ARBA" id="ARBA00022764"/>
    </source>
</evidence>
<dbReference type="PANTHER" id="PTHR38102:SF1">
    <property type="entry name" value="PERIPLASMIC CHAPERONE SPY"/>
    <property type="match status" value="1"/>
</dbReference>
<dbReference type="InterPro" id="IPR012899">
    <property type="entry name" value="LTXXQ"/>
</dbReference>
<feature type="chain" id="PRO_5016244285" evidence="5">
    <location>
        <begin position="26"/>
        <end position="168"/>
    </location>
</feature>
<evidence type="ECO:0000256" key="1">
    <source>
        <dbReference type="ARBA" id="ARBA00004418"/>
    </source>
</evidence>
<keyword evidence="3 5" id="KW-0732">Signal</keyword>
<gene>
    <name evidence="6" type="primary">cpxP</name>
    <name evidence="6" type="ORF">A8139_09955</name>
</gene>